<feature type="domain" description="M23ase beta-sheet core" evidence="1">
    <location>
        <begin position="109"/>
        <end position="197"/>
    </location>
</feature>
<dbReference type="EMBL" id="MHUM01000030">
    <property type="protein sequence ID" value="OHA76340.1"/>
    <property type="molecule type" value="Genomic_DNA"/>
</dbReference>
<evidence type="ECO:0000259" key="1">
    <source>
        <dbReference type="Pfam" id="PF01551"/>
    </source>
</evidence>
<dbReference type="CDD" id="cd12797">
    <property type="entry name" value="M23_peptidase"/>
    <property type="match status" value="1"/>
</dbReference>
<sequence length="230" mass="25442">MASIANKVYLFDRDKNLQWTSSIDNLEDVAISADGNKIIAVASNKVYSLLVDAPEEKFHFPVGYPDAEWYEHESPNGQGWMTYNPEPPCYGYHLGDDWNAKPPPDYDDYGDPVYAVASGMVVYAKTVPGDVWWGNVIMIRHDNINGTGVITSMYAHLRDINVSEGNVVGSGQVIGTIGKGYDDKLPSHLHFEIRYGDSETVGIGCIDSELVSGEQGPQGQIDPTWFINTY</sequence>
<dbReference type="AlphaFoldDB" id="A0A1G2RU12"/>
<evidence type="ECO:0000313" key="2">
    <source>
        <dbReference type="EMBL" id="OHA76340.1"/>
    </source>
</evidence>
<accession>A0A1G2RU12</accession>
<protein>
    <recommendedName>
        <fullName evidence="1">M23ase beta-sheet core domain-containing protein</fullName>
    </recommendedName>
</protein>
<name>A0A1G2RU12_9BACT</name>
<dbReference type="Gene3D" id="2.70.70.10">
    <property type="entry name" value="Glucose Permease (Domain IIA)"/>
    <property type="match status" value="1"/>
</dbReference>
<dbReference type="PANTHER" id="PTHR21666:SF270">
    <property type="entry name" value="MUREIN HYDROLASE ACTIVATOR ENVC"/>
    <property type="match status" value="1"/>
</dbReference>
<dbReference type="Proteomes" id="UP000177853">
    <property type="component" value="Unassembled WGS sequence"/>
</dbReference>
<reference evidence="2 3" key="1">
    <citation type="journal article" date="2016" name="Nat. Commun.">
        <title>Thousands of microbial genomes shed light on interconnected biogeochemical processes in an aquifer system.</title>
        <authorList>
            <person name="Anantharaman K."/>
            <person name="Brown C.T."/>
            <person name="Hug L.A."/>
            <person name="Sharon I."/>
            <person name="Castelle C.J."/>
            <person name="Probst A.J."/>
            <person name="Thomas B.C."/>
            <person name="Singh A."/>
            <person name="Wilkins M.J."/>
            <person name="Karaoz U."/>
            <person name="Brodie E.L."/>
            <person name="Williams K.H."/>
            <person name="Hubbard S.S."/>
            <person name="Banfield J.F."/>
        </authorList>
    </citation>
    <scope>NUCLEOTIDE SEQUENCE [LARGE SCALE GENOMIC DNA]</scope>
</reference>
<dbReference type="Pfam" id="PF01551">
    <property type="entry name" value="Peptidase_M23"/>
    <property type="match status" value="1"/>
</dbReference>
<dbReference type="SUPFAM" id="SSF51261">
    <property type="entry name" value="Duplicated hybrid motif"/>
    <property type="match status" value="1"/>
</dbReference>
<gene>
    <name evidence="2" type="ORF">A3H01_01245</name>
</gene>
<dbReference type="InterPro" id="IPR011055">
    <property type="entry name" value="Dup_hybrid_motif"/>
</dbReference>
<organism evidence="2 3">
    <name type="scientific">Candidatus Wildermuthbacteria bacterium RIFCSPLOWO2_12_FULL_40_9</name>
    <dbReference type="NCBI Taxonomy" id="1802467"/>
    <lineage>
        <taxon>Bacteria</taxon>
        <taxon>Candidatus Wildermuthiibacteriota</taxon>
    </lineage>
</organism>
<dbReference type="InterPro" id="IPR050570">
    <property type="entry name" value="Cell_wall_metabolism_enzyme"/>
</dbReference>
<proteinExistence type="predicted"/>
<dbReference type="PANTHER" id="PTHR21666">
    <property type="entry name" value="PEPTIDASE-RELATED"/>
    <property type="match status" value="1"/>
</dbReference>
<evidence type="ECO:0000313" key="3">
    <source>
        <dbReference type="Proteomes" id="UP000177853"/>
    </source>
</evidence>
<comment type="caution">
    <text evidence="2">The sequence shown here is derived from an EMBL/GenBank/DDBJ whole genome shotgun (WGS) entry which is preliminary data.</text>
</comment>
<dbReference type="GO" id="GO:0004222">
    <property type="term" value="F:metalloendopeptidase activity"/>
    <property type="evidence" value="ECO:0007669"/>
    <property type="project" value="TreeGrafter"/>
</dbReference>
<dbReference type="InterPro" id="IPR016047">
    <property type="entry name" value="M23ase_b-sheet_dom"/>
</dbReference>